<accession>A0A062IV46</accession>
<organism evidence="1 2">
    <name type="scientific">Acinetobacter baumannii 21072</name>
    <dbReference type="NCBI Taxonomy" id="1310697"/>
    <lineage>
        <taxon>Bacteria</taxon>
        <taxon>Pseudomonadati</taxon>
        <taxon>Pseudomonadota</taxon>
        <taxon>Gammaproteobacteria</taxon>
        <taxon>Moraxellales</taxon>
        <taxon>Moraxellaceae</taxon>
        <taxon>Acinetobacter</taxon>
        <taxon>Acinetobacter calcoaceticus/baumannii complex</taxon>
    </lineage>
</organism>
<comment type="caution">
    <text evidence="1">The sequence shown here is derived from an EMBL/GenBank/DDBJ whole genome shotgun (WGS) entry which is preliminary data.</text>
</comment>
<dbReference type="InterPro" id="IPR010265">
    <property type="entry name" value="Phage_lambda_TipM"/>
</dbReference>
<name>A0A062IV46_ACIBA</name>
<dbReference type="Pfam" id="PF05939">
    <property type="entry name" value="Phage_min_tail"/>
    <property type="match status" value="1"/>
</dbReference>
<dbReference type="RefSeq" id="WP_000394500.1">
    <property type="nucleotide sequence ID" value="NZ_JMOD01000004.1"/>
</dbReference>
<proteinExistence type="predicted"/>
<dbReference type="EMBL" id="JMOD01000004">
    <property type="protein sequence ID" value="KCY22352.1"/>
    <property type="molecule type" value="Genomic_DNA"/>
</dbReference>
<protein>
    <submittedName>
        <fullName evidence="1">Phage minor tail family protein</fullName>
    </submittedName>
</protein>
<dbReference type="AlphaFoldDB" id="A0A062IV46"/>
<reference evidence="1 2" key="1">
    <citation type="submission" date="2014-04" db="EMBL/GenBank/DDBJ databases">
        <title>Comparative genomics and transcriptomics to identify genetic mechanisms underlying the emergence of carbapenem resistant Acinetobacter baumannii (CRAb).</title>
        <authorList>
            <person name="Harris A.D."/>
            <person name="Johnson K.J."/>
            <person name="George J."/>
            <person name="Nadendla S."/>
            <person name="Daugherty S.C."/>
            <person name="Parankush S."/>
            <person name="Sadzewicz L."/>
            <person name="Tallon L."/>
            <person name="Sengamalay N."/>
            <person name="Hazen T.H."/>
            <person name="Rasko D.A."/>
        </authorList>
    </citation>
    <scope>NUCLEOTIDE SEQUENCE [LARGE SCALE GENOMIC DNA]</scope>
    <source>
        <strain evidence="1 2">21072</strain>
    </source>
</reference>
<dbReference type="Proteomes" id="UP000027327">
    <property type="component" value="Unassembled WGS sequence"/>
</dbReference>
<gene>
    <name evidence="1" type="ORF">J596_0393</name>
</gene>
<evidence type="ECO:0000313" key="2">
    <source>
        <dbReference type="Proteomes" id="UP000027327"/>
    </source>
</evidence>
<sequence>MEFIWKPDLGAEKSKKPSVSTVKFNDGYEARIPNSINPSLRVWNCTFTNNLQTTNEIDEFLNKANGTTAFDWIDPQGKKGKFVCREWKMNQIKFGVFQITAVLEEVYE</sequence>
<evidence type="ECO:0000313" key="1">
    <source>
        <dbReference type="EMBL" id="KCY22352.1"/>
    </source>
</evidence>
<dbReference type="PATRIC" id="fig|1310697.3.peg.370"/>